<organism evidence="3 4">
    <name type="scientific">Archangium gephyra</name>
    <dbReference type="NCBI Taxonomy" id="48"/>
    <lineage>
        <taxon>Bacteria</taxon>
        <taxon>Pseudomonadati</taxon>
        <taxon>Myxococcota</taxon>
        <taxon>Myxococcia</taxon>
        <taxon>Myxococcales</taxon>
        <taxon>Cystobacterineae</taxon>
        <taxon>Archangiaceae</taxon>
        <taxon>Archangium</taxon>
    </lineage>
</organism>
<evidence type="ECO:0000313" key="4">
    <source>
        <dbReference type="Proteomes" id="UP000249061"/>
    </source>
</evidence>
<dbReference type="AlphaFoldDB" id="A0A2W5V5L8"/>
<accession>A0A2W5V5L8</accession>
<evidence type="ECO:0000256" key="1">
    <source>
        <dbReference type="SAM" id="MobiDB-lite"/>
    </source>
</evidence>
<name>A0A2W5V5L8_9BACT</name>
<dbReference type="EMBL" id="QFQP01000015">
    <property type="protein sequence ID" value="PZR11084.1"/>
    <property type="molecule type" value="Genomic_DNA"/>
</dbReference>
<sequence>MKTLFSRRSAMSPRVLAAAIATLSAVALAQSDDYSAPPMVPVDAPVDQPPPAPPPQQPQQQSDDPQQQLEEQSHQPVQPLPADYVPPQQQYPQQPQQYPQQYQQPQYQQAPPQQRRNQRPEPEPVFEGTILESRRTKHFLGLATANIGLFTAPPGFTFNLRAEADIGKIPLLVGYTAFIPDATYNSINHFTAMTGWSIFSTDPITWRALGGVDVIDFDGTVALGAVFGTTFRSMFARSVGVDLAAMFTPLPFRQLELRAAIVFQFGRVFELQLGWRYQAIDATQSGNLATLFDIAPAVNGPSAAIGLTF</sequence>
<feature type="signal peptide" evidence="2">
    <location>
        <begin position="1"/>
        <end position="29"/>
    </location>
</feature>
<evidence type="ECO:0000313" key="3">
    <source>
        <dbReference type="EMBL" id="PZR11084.1"/>
    </source>
</evidence>
<feature type="compositionally biased region" description="Low complexity" evidence="1">
    <location>
        <begin position="58"/>
        <end position="68"/>
    </location>
</feature>
<reference evidence="3 4" key="1">
    <citation type="submission" date="2017-08" db="EMBL/GenBank/DDBJ databases">
        <title>Infants hospitalized years apart are colonized by the same room-sourced microbial strains.</title>
        <authorList>
            <person name="Brooks B."/>
            <person name="Olm M.R."/>
            <person name="Firek B.A."/>
            <person name="Baker R."/>
            <person name="Thomas B.C."/>
            <person name="Morowitz M.J."/>
            <person name="Banfield J.F."/>
        </authorList>
    </citation>
    <scope>NUCLEOTIDE SEQUENCE [LARGE SCALE GENOMIC DNA]</scope>
    <source>
        <strain evidence="3">S2_003_000_R2_14</strain>
    </source>
</reference>
<evidence type="ECO:0000256" key="2">
    <source>
        <dbReference type="SAM" id="SignalP"/>
    </source>
</evidence>
<feature type="region of interest" description="Disordered" evidence="1">
    <location>
        <begin position="34"/>
        <end position="122"/>
    </location>
</feature>
<protein>
    <submittedName>
        <fullName evidence="3">Uncharacterized protein</fullName>
    </submittedName>
</protein>
<keyword evidence="2" id="KW-0732">Signal</keyword>
<proteinExistence type="predicted"/>
<gene>
    <name evidence="3" type="ORF">DI536_18260</name>
</gene>
<dbReference type="Proteomes" id="UP000249061">
    <property type="component" value="Unassembled WGS sequence"/>
</dbReference>
<feature type="compositionally biased region" description="Pro residues" evidence="1">
    <location>
        <begin position="47"/>
        <end position="57"/>
    </location>
</feature>
<feature type="compositionally biased region" description="Low complexity" evidence="1">
    <location>
        <begin position="86"/>
        <end position="114"/>
    </location>
</feature>
<feature type="chain" id="PRO_5016062542" evidence="2">
    <location>
        <begin position="30"/>
        <end position="309"/>
    </location>
</feature>
<comment type="caution">
    <text evidence="3">The sequence shown here is derived from an EMBL/GenBank/DDBJ whole genome shotgun (WGS) entry which is preliminary data.</text>
</comment>